<keyword evidence="2" id="KW-1185">Reference proteome</keyword>
<sequence length="190" mass="20673">MNIRIDDDVPMPQPDKPSTWVRGGYSEVGLRTGEVAAIVTTKFKEPVTVTSDGWTSEPVIESVNVTRYEGRETIPVDPPTCPVCDFGHYFGHCSQCGHRDEPKPKPKAKHVEQPQRYPAETTYDAKGVPTTDCFLVGGPLNGRHGPIVGTARVVELEVYAADGSVASVELYELGDRGDLGGRYWAGTKAL</sequence>
<proteinExistence type="predicted"/>
<dbReference type="Proteomes" id="UP001056608">
    <property type="component" value="Segment"/>
</dbReference>
<gene>
    <name evidence="1" type="ORF">Pfeifenkraut_BL30055</name>
</gene>
<dbReference type="EMBL" id="ON189044">
    <property type="protein sequence ID" value="URA06952.1"/>
    <property type="molecule type" value="Genomic_DNA"/>
</dbReference>
<protein>
    <submittedName>
        <fullName evidence="1">Head-to-tail connector protein</fullName>
    </submittedName>
</protein>
<accession>A0A9E7E150</accession>
<evidence type="ECO:0000313" key="1">
    <source>
        <dbReference type="EMBL" id="URA06952.1"/>
    </source>
</evidence>
<organism evidence="1 2">
    <name type="scientific">Xanthomonas phage Pfeifenkraut</name>
    <dbReference type="NCBI Taxonomy" id="2939132"/>
    <lineage>
        <taxon>Viruses</taxon>
        <taxon>Duplodnaviria</taxon>
        <taxon>Heunggongvirae</taxon>
        <taxon>Uroviricota</taxon>
        <taxon>Caudoviricetes</taxon>
        <taxon>Stanbaylleyvirinae</taxon>
        <taxon>Shirevirus</taxon>
        <taxon>Shirevirus pfeifenkraut</taxon>
    </lineage>
</organism>
<name>A0A9E7E150_9CAUD</name>
<evidence type="ECO:0000313" key="2">
    <source>
        <dbReference type="Proteomes" id="UP001056608"/>
    </source>
</evidence>
<reference evidence="1" key="1">
    <citation type="journal article" date="2022" name="Viruses">
        <title>Isolation of novel Xanthomonas phages for the plant pathogens X. translucens and X. campestris.</title>
        <authorList>
            <person name="Erdrich S.H."/>
            <person name="Sharma V."/>
            <person name="Schurr U."/>
            <person name="Arsova B."/>
            <person name="Frunzke J."/>
        </authorList>
    </citation>
    <scope>NUCLEOTIDE SEQUENCE</scope>
</reference>